<evidence type="ECO:0000313" key="10">
    <source>
        <dbReference type="EMBL" id="KAG3229208.1"/>
    </source>
</evidence>
<keyword evidence="1" id="KW-0677">Repeat</keyword>
<feature type="domain" description="HTH myb-type" evidence="5">
    <location>
        <begin position="28"/>
        <end position="79"/>
    </location>
</feature>
<dbReference type="CDD" id="cd00167">
    <property type="entry name" value="SANT"/>
    <property type="match status" value="2"/>
</dbReference>
<evidence type="ECO:0000256" key="2">
    <source>
        <dbReference type="ARBA" id="ARBA00023125"/>
    </source>
</evidence>
<evidence type="ECO:0000313" key="7">
    <source>
        <dbReference type="EMBL" id="KAG2944488.1"/>
    </source>
</evidence>
<evidence type="ECO:0000259" key="5">
    <source>
        <dbReference type="PROSITE" id="PS51294"/>
    </source>
</evidence>
<keyword evidence="2" id="KW-0238">DNA-binding</keyword>
<dbReference type="Proteomes" id="UP000760860">
    <property type="component" value="Unassembled WGS sequence"/>
</dbReference>
<evidence type="ECO:0000256" key="1">
    <source>
        <dbReference type="ARBA" id="ARBA00022737"/>
    </source>
</evidence>
<dbReference type="PROSITE" id="PS51294">
    <property type="entry name" value="HTH_MYB"/>
    <property type="match status" value="2"/>
</dbReference>
<evidence type="ECO:0000313" key="9">
    <source>
        <dbReference type="EMBL" id="KAG3000768.1"/>
    </source>
</evidence>
<dbReference type="EMBL" id="RCMK01000007">
    <property type="protein sequence ID" value="KAG2955123.1"/>
    <property type="molecule type" value="Genomic_DNA"/>
</dbReference>
<dbReference type="OrthoDB" id="2143914at2759"/>
<proteinExistence type="predicted"/>
<evidence type="ECO:0000256" key="3">
    <source>
        <dbReference type="SAM" id="MobiDB-lite"/>
    </source>
</evidence>
<reference evidence="10" key="2">
    <citation type="submission" date="2018-05" db="EMBL/GenBank/DDBJ databases">
        <title>Effector identification in a new, highly contiguous assembly of the strawberry crown rot pathogen Phytophthora cactorum.</title>
        <authorList>
            <person name="Armitage A.D."/>
            <person name="Nellist C.F."/>
            <person name="Bates H."/>
            <person name="Vickerstaff R.J."/>
            <person name="Harrison R.J."/>
        </authorList>
    </citation>
    <scope>NUCLEOTIDE SEQUENCE</scope>
    <source>
        <strain evidence="6">15-7</strain>
        <strain evidence="7">4032</strain>
        <strain evidence="8">4040</strain>
        <strain evidence="9">P415</strain>
        <strain evidence="10">P421</strain>
    </source>
</reference>
<dbReference type="GO" id="GO:0005634">
    <property type="term" value="C:nucleus"/>
    <property type="evidence" value="ECO:0007669"/>
    <property type="project" value="TreeGrafter"/>
</dbReference>
<dbReference type="VEuPathDB" id="FungiDB:PC110_g7890"/>
<organism evidence="12 13">
    <name type="scientific">Phytophthora cactorum</name>
    <dbReference type="NCBI Taxonomy" id="29920"/>
    <lineage>
        <taxon>Eukaryota</taxon>
        <taxon>Sar</taxon>
        <taxon>Stramenopiles</taxon>
        <taxon>Oomycota</taxon>
        <taxon>Peronosporomycetes</taxon>
        <taxon>Peronosporales</taxon>
        <taxon>Peronosporaceae</taxon>
        <taxon>Phytophthora</taxon>
    </lineage>
</organism>
<protein>
    <recommendedName>
        <fullName evidence="14">Myb domain</fullName>
    </recommendedName>
</protein>
<keyword evidence="13" id="KW-1185">Reference proteome</keyword>
<dbReference type="Pfam" id="PF00249">
    <property type="entry name" value="Myb_DNA-binding"/>
    <property type="match status" value="2"/>
</dbReference>
<feature type="region of interest" description="Disordered" evidence="3">
    <location>
        <begin position="120"/>
        <end position="169"/>
    </location>
</feature>
<dbReference type="EMBL" id="RCMI01000003">
    <property type="protein sequence ID" value="KAG2944488.1"/>
    <property type="molecule type" value="Genomic_DNA"/>
</dbReference>
<feature type="domain" description="Myb-like" evidence="4">
    <location>
        <begin position="35"/>
        <end position="79"/>
    </location>
</feature>
<dbReference type="InterPro" id="IPR001005">
    <property type="entry name" value="SANT/Myb"/>
</dbReference>
<name>A0A329SGH1_9STRA</name>
<accession>A0A329SGH1</accession>
<dbReference type="PROSITE" id="PS50090">
    <property type="entry name" value="MYB_LIKE"/>
    <property type="match status" value="2"/>
</dbReference>
<feature type="compositionally biased region" description="Basic and acidic residues" evidence="3">
    <location>
        <begin position="18"/>
        <end position="27"/>
    </location>
</feature>
<dbReference type="EMBL" id="RCMG01000002">
    <property type="protein sequence ID" value="KAG2869363.1"/>
    <property type="molecule type" value="Genomic_DNA"/>
</dbReference>
<evidence type="ECO:0008006" key="14">
    <source>
        <dbReference type="Google" id="ProtNLM"/>
    </source>
</evidence>
<feature type="region of interest" description="Disordered" evidence="3">
    <location>
        <begin position="261"/>
        <end position="300"/>
    </location>
</feature>
<dbReference type="Gene3D" id="1.10.10.60">
    <property type="entry name" value="Homeodomain-like"/>
    <property type="match status" value="2"/>
</dbReference>
<evidence type="ECO:0000313" key="8">
    <source>
        <dbReference type="EMBL" id="KAG2955123.1"/>
    </source>
</evidence>
<evidence type="ECO:0000313" key="6">
    <source>
        <dbReference type="EMBL" id="KAG2869363.1"/>
    </source>
</evidence>
<reference evidence="11" key="3">
    <citation type="submission" date="2021-01" db="EMBL/GenBank/DDBJ databases">
        <title>Phytophthora aleatoria, a newly-described species from Pinus radiata is distinct from Phytophthora cactorum isolates based on comparative genomics.</title>
        <authorList>
            <person name="Mcdougal R."/>
            <person name="Panda P."/>
            <person name="Williams N."/>
            <person name="Studholme D.J."/>
        </authorList>
    </citation>
    <scope>NUCLEOTIDE SEQUENCE</scope>
    <source>
        <strain evidence="11">NZFS 3830</strain>
    </source>
</reference>
<dbReference type="FunFam" id="1.10.10.60:FF:000010">
    <property type="entry name" value="Transcriptional activator Myb isoform A"/>
    <property type="match status" value="1"/>
</dbReference>
<evidence type="ECO:0000313" key="11">
    <source>
        <dbReference type="EMBL" id="KAG6972100.1"/>
    </source>
</evidence>
<feature type="domain" description="HTH myb-type" evidence="5">
    <location>
        <begin position="80"/>
        <end position="134"/>
    </location>
</feature>
<dbReference type="SUPFAM" id="SSF46689">
    <property type="entry name" value="Homeodomain-like"/>
    <property type="match status" value="1"/>
</dbReference>
<evidence type="ECO:0000259" key="4">
    <source>
        <dbReference type="PROSITE" id="PS50090"/>
    </source>
</evidence>
<dbReference type="GO" id="GO:0000978">
    <property type="term" value="F:RNA polymerase II cis-regulatory region sequence-specific DNA binding"/>
    <property type="evidence" value="ECO:0007669"/>
    <property type="project" value="TreeGrafter"/>
</dbReference>
<dbReference type="Proteomes" id="UP000688947">
    <property type="component" value="Unassembled WGS sequence"/>
</dbReference>
<evidence type="ECO:0000313" key="12">
    <source>
        <dbReference type="EMBL" id="RAW35825.1"/>
    </source>
</evidence>
<comment type="caution">
    <text evidence="12">The sequence shown here is derived from an EMBL/GenBank/DDBJ whole genome shotgun (WGS) entry which is preliminary data.</text>
</comment>
<dbReference type="Proteomes" id="UP000697107">
    <property type="component" value="Unassembled WGS sequence"/>
</dbReference>
<dbReference type="STRING" id="29920.A0A329SGH1"/>
<dbReference type="EMBL" id="RCML01000001">
    <property type="protein sequence ID" value="KAG3000768.1"/>
    <property type="molecule type" value="Genomic_DNA"/>
</dbReference>
<dbReference type="EMBL" id="RCMV01000003">
    <property type="protein sequence ID" value="KAG3229208.1"/>
    <property type="molecule type" value="Genomic_DNA"/>
</dbReference>
<dbReference type="PANTHER" id="PTHR45614:SF232">
    <property type="entry name" value="TRANSCRIPTION FACTOR MYB3R-2"/>
    <property type="match status" value="1"/>
</dbReference>
<dbReference type="InterPro" id="IPR009057">
    <property type="entry name" value="Homeodomain-like_sf"/>
</dbReference>
<gene>
    <name evidence="11" type="ORF">JG687_00001660</name>
    <name evidence="12" type="ORF">PC110_g7890</name>
    <name evidence="6" type="ORF">PC113_g198</name>
    <name evidence="7" type="ORF">PC115_g299</name>
    <name evidence="8" type="ORF">PC117_g649</name>
    <name evidence="9" type="ORF">PC118_g84</name>
    <name evidence="10" type="ORF">PC129_g254</name>
</gene>
<dbReference type="EMBL" id="JAENGZ010000041">
    <property type="protein sequence ID" value="KAG6972100.1"/>
    <property type="molecule type" value="Genomic_DNA"/>
</dbReference>
<dbReference type="PANTHER" id="PTHR45614">
    <property type="entry name" value="MYB PROTEIN-RELATED"/>
    <property type="match status" value="1"/>
</dbReference>
<dbReference type="Proteomes" id="UP000774804">
    <property type="component" value="Unassembled WGS sequence"/>
</dbReference>
<dbReference type="AlphaFoldDB" id="A0A329SGH1"/>
<dbReference type="SMART" id="SM00717">
    <property type="entry name" value="SANT"/>
    <property type="match status" value="2"/>
</dbReference>
<sequence length="318" mass="36015">MMQSLQQPSNNNSNSDLEQPHQEFSTRKERKPVCKWTEKEDLMMLKLVQKYGTRHWTIIGTKLPGRNGKQCRERWHNQLDPAIRKEPWTPDEERILKELHDTFGNKWAEIAKVLPGRTDNAIKNHWNSSKRRLKRGFTPTAASQRKRRDSSSSESSSGGEFPEMPSPVLGGVNDVYPLNTLLMDQVDFPSLYPTNYLQSPLAIQTAQLGSPQSALCWTPTDATYNRLNAMWSIPAMPNWVSPGFSNPLNKATTIEPSRTKLTSDRAPTMNGKRLLDDTTDINQKQSPSKPKEKKLKKDDPSLEILANAALLQSIGHTV</sequence>
<evidence type="ECO:0000313" key="13">
    <source>
        <dbReference type="Proteomes" id="UP000251314"/>
    </source>
</evidence>
<dbReference type="Proteomes" id="UP000735874">
    <property type="component" value="Unassembled WGS sequence"/>
</dbReference>
<reference evidence="12 13" key="1">
    <citation type="submission" date="2018-01" db="EMBL/GenBank/DDBJ databases">
        <title>Draft genome of the strawberry crown rot pathogen Phytophthora cactorum.</title>
        <authorList>
            <person name="Armitage A.D."/>
            <person name="Lysoe E."/>
            <person name="Nellist C.F."/>
            <person name="Harrison R.J."/>
            <person name="Brurberg M.B."/>
        </authorList>
    </citation>
    <scope>NUCLEOTIDE SEQUENCE [LARGE SCALE GENOMIC DNA]</scope>
    <source>
        <strain evidence="12 13">10300</strain>
    </source>
</reference>
<dbReference type="GO" id="GO:0000981">
    <property type="term" value="F:DNA-binding transcription factor activity, RNA polymerase II-specific"/>
    <property type="evidence" value="ECO:0007669"/>
    <property type="project" value="TreeGrafter"/>
</dbReference>
<dbReference type="InterPro" id="IPR050560">
    <property type="entry name" value="MYB_TF"/>
</dbReference>
<dbReference type="InterPro" id="IPR017930">
    <property type="entry name" value="Myb_dom"/>
</dbReference>
<dbReference type="Proteomes" id="UP000251314">
    <property type="component" value="Unassembled WGS sequence"/>
</dbReference>
<feature type="region of interest" description="Disordered" evidence="3">
    <location>
        <begin position="1"/>
        <end position="31"/>
    </location>
</feature>
<dbReference type="EMBL" id="MJFZ01000157">
    <property type="protein sequence ID" value="RAW35825.1"/>
    <property type="molecule type" value="Genomic_DNA"/>
</dbReference>
<feature type="domain" description="Myb-like" evidence="4">
    <location>
        <begin position="80"/>
        <end position="130"/>
    </location>
</feature>
<feature type="compositionally biased region" description="Low complexity" evidence="3">
    <location>
        <begin position="1"/>
        <end position="15"/>
    </location>
</feature>
<dbReference type="Proteomes" id="UP000736787">
    <property type="component" value="Unassembled WGS sequence"/>
</dbReference>